<organism evidence="2">
    <name type="scientific">Trepomonas sp. PC1</name>
    <dbReference type="NCBI Taxonomy" id="1076344"/>
    <lineage>
        <taxon>Eukaryota</taxon>
        <taxon>Metamonada</taxon>
        <taxon>Diplomonadida</taxon>
        <taxon>Hexamitidae</taxon>
        <taxon>Hexamitinae</taxon>
        <taxon>Trepomonas</taxon>
    </lineage>
</organism>
<gene>
    <name evidence="2" type="ORF">TPC1_14869</name>
</gene>
<name>A0A146K8T1_9EUKA</name>
<protein>
    <submittedName>
        <fullName evidence="2">Uncharacterized protein</fullName>
    </submittedName>
</protein>
<feature type="transmembrane region" description="Helical" evidence="1">
    <location>
        <begin position="12"/>
        <end position="33"/>
    </location>
</feature>
<proteinExistence type="predicted"/>
<evidence type="ECO:0000256" key="1">
    <source>
        <dbReference type="SAM" id="Phobius"/>
    </source>
</evidence>
<evidence type="ECO:0000313" key="2">
    <source>
        <dbReference type="EMBL" id="JAP93007.1"/>
    </source>
</evidence>
<accession>A0A146K8T1</accession>
<keyword evidence="1" id="KW-1133">Transmembrane helix</keyword>
<dbReference type="AlphaFoldDB" id="A0A146K8T1"/>
<feature type="non-terminal residue" evidence="2">
    <location>
        <position position="1"/>
    </location>
</feature>
<reference evidence="2" key="1">
    <citation type="submission" date="2015-07" db="EMBL/GenBank/DDBJ databases">
        <title>Adaptation to a free-living lifestyle via gene acquisitions in the diplomonad Trepomonas sp. PC1.</title>
        <authorList>
            <person name="Xu F."/>
            <person name="Jerlstrom-Hultqvist J."/>
            <person name="Kolisko M."/>
            <person name="Simpson A.G.B."/>
            <person name="Roger A.J."/>
            <person name="Svard S.G."/>
            <person name="Andersson J.O."/>
        </authorList>
    </citation>
    <scope>NUCLEOTIDE SEQUENCE</scope>
    <source>
        <strain evidence="2">PC1</strain>
    </source>
</reference>
<keyword evidence="1" id="KW-0472">Membrane</keyword>
<dbReference type="EMBL" id="GDID01003599">
    <property type="protein sequence ID" value="JAP93007.1"/>
    <property type="molecule type" value="Transcribed_RNA"/>
</dbReference>
<sequence length="197" mass="22806">AASRRSLVRVSVPVWGTILSDPLSIIVLVSRYLTNQLMLRMPIFYLRRFNIQTMRSKYIMRYQSKFLWAIPHYQADFYALLTRPPLVSKVASYSLLPLDLHVLSLPPAFNLSHDQTLQFQSNMSEKDIYKSSSKHQTTCKYTQMNLLGVAYFDKAFVLHLNKRPHELSDLTVKERCYQLSTVAGESSQARCVFYSTP</sequence>
<keyword evidence="1" id="KW-0812">Transmembrane</keyword>